<gene>
    <name evidence="13 16" type="primary">thrB</name>
    <name evidence="16" type="ORF">ACETWP_01420</name>
</gene>
<dbReference type="Pfam" id="PF00288">
    <property type="entry name" value="GHMP_kinases_N"/>
    <property type="match status" value="1"/>
</dbReference>
<dbReference type="Proteomes" id="UP001575652">
    <property type="component" value="Unassembled WGS sequence"/>
</dbReference>
<dbReference type="Pfam" id="PF08544">
    <property type="entry name" value="GHMP_kinases_C"/>
    <property type="match status" value="1"/>
</dbReference>
<keyword evidence="6 13" id="KW-0808">Transferase</keyword>
<dbReference type="EMBL" id="JBHDLJ010000001">
    <property type="protein sequence ID" value="MFB0833234.1"/>
    <property type="molecule type" value="Genomic_DNA"/>
</dbReference>
<organism evidence="16 17">
    <name type="scientific">Arthrobacter halodurans</name>
    <dbReference type="NCBI Taxonomy" id="516699"/>
    <lineage>
        <taxon>Bacteria</taxon>
        <taxon>Bacillati</taxon>
        <taxon>Actinomycetota</taxon>
        <taxon>Actinomycetes</taxon>
        <taxon>Micrococcales</taxon>
        <taxon>Micrococcaceae</taxon>
        <taxon>Arthrobacter</taxon>
    </lineage>
</organism>
<evidence type="ECO:0000256" key="7">
    <source>
        <dbReference type="ARBA" id="ARBA00022697"/>
    </source>
</evidence>
<evidence type="ECO:0000259" key="14">
    <source>
        <dbReference type="Pfam" id="PF00288"/>
    </source>
</evidence>
<dbReference type="PANTHER" id="PTHR20861">
    <property type="entry name" value="HOMOSERINE/4-DIPHOSPHOCYTIDYL-2-C-METHYL-D-ERYTHRITOL KINASE"/>
    <property type="match status" value="1"/>
</dbReference>
<keyword evidence="10 13" id="KW-0067">ATP-binding</keyword>
<dbReference type="Gene3D" id="3.30.70.890">
    <property type="entry name" value="GHMP kinase, C-terminal domain"/>
    <property type="match status" value="1"/>
</dbReference>
<dbReference type="InterPro" id="IPR000870">
    <property type="entry name" value="Homoserine_kinase"/>
</dbReference>
<dbReference type="Gene3D" id="3.30.230.10">
    <property type="match status" value="1"/>
</dbReference>
<dbReference type="SUPFAM" id="SSF55060">
    <property type="entry name" value="GHMP Kinase, C-terminal domain"/>
    <property type="match status" value="1"/>
</dbReference>
<evidence type="ECO:0000256" key="8">
    <source>
        <dbReference type="ARBA" id="ARBA00022741"/>
    </source>
</evidence>
<evidence type="ECO:0000313" key="17">
    <source>
        <dbReference type="Proteomes" id="UP001575652"/>
    </source>
</evidence>
<dbReference type="PIRSF" id="PIRSF000676">
    <property type="entry name" value="Homoser_kin"/>
    <property type="match status" value="1"/>
</dbReference>
<comment type="caution">
    <text evidence="16">The sequence shown here is derived from an EMBL/GenBank/DDBJ whole genome shotgun (WGS) entry which is preliminary data.</text>
</comment>
<proteinExistence type="inferred from homology"/>
<dbReference type="InterPro" id="IPR020568">
    <property type="entry name" value="Ribosomal_Su5_D2-typ_SF"/>
</dbReference>
<sequence>MVQRAFAAVPTGGRIAAGQSVTVTVPATSANLGPGYDSMGLALGLRDTLRVATTEEAGVRVTVSGEGSESLPDNETHLVARTILERWEALGLRPAGLAIHAENRIPHGRGLGSSAAAVVSALLAADALVPHAVRDRLDGADATFAEAARLEGHPDNVAPAVYGGLTLALQEEGRTVSIGLDLDDSIVPVVAVPDVELSTHRARGLIPASVPHAVAAENGARVGLLVAALGGRTHLLLAGTEDFLHQRFRAEAMPHSASLIAGLRDAGFAAVVSGAGPTVLVLTAGDEEARRAVEFIERRAAAVPSAGNDGENGVSWRVWMPGVDRTGAKVEVH</sequence>
<comment type="catalytic activity">
    <reaction evidence="11 13">
        <text>L-homoserine + ATP = O-phospho-L-homoserine + ADP + H(+)</text>
        <dbReference type="Rhea" id="RHEA:13985"/>
        <dbReference type="ChEBI" id="CHEBI:15378"/>
        <dbReference type="ChEBI" id="CHEBI:30616"/>
        <dbReference type="ChEBI" id="CHEBI:57476"/>
        <dbReference type="ChEBI" id="CHEBI:57590"/>
        <dbReference type="ChEBI" id="CHEBI:456216"/>
        <dbReference type="EC" id="2.7.1.39"/>
    </reaction>
</comment>
<dbReference type="PRINTS" id="PR00958">
    <property type="entry name" value="HOMSERKINASE"/>
</dbReference>
<evidence type="ECO:0000256" key="13">
    <source>
        <dbReference type="HAMAP-Rule" id="MF_00384"/>
    </source>
</evidence>
<evidence type="ECO:0000256" key="5">
    <source>
        <dbReference type="ARBA" id="ARBA00022605"/>
    </source>
</evidence>
<comment type="subcellular location">
    <subcellularLocation>
        <location evidence="13">Cytoplasm</location>
    </subcellularLocation>
</comment>
<evidence type="ECO:0000256" key="11">
    <source>
        <dbReference type="ARBA" id="ARBA00049375"/>
    </source>
</evidence>
<keyword evidence="7 13" id="KW-0791">Threonine biosynthesis</keyword>
<keyword evidence="13" id="KW-0963">Cytoplasm</keyword>
<dbReference type="EC" id="2.7.1.39" evidence="3 13"/>
<evidence type="ECO:0000256" key="6">
    <source>
        <dbReference type="ARBA" id="ARBA00022679"/>
    </source>
</evidence>
<evidence type="ECO:0000256" key="2">
    <source>
        <dbReference type="ARBA" id="ARBA00007370"/>
    </source>
</evidence>
<evidence type="ECO:0000256" key="9">
    <source>
        <dbReference type="ARBA" id="ARBA00022777"/>
    </source>
</evidence>
<evidence type="ECO:0000256" key="1">
    <source>
        <dbReference type="ARBA" id="ARBA00005015"/>
    </source>
</evidence>
<evidence type="ECO:0000256" key="4">
    <source>
        <dbReference type="ARBA" id="ARBA00017858"/>
    </source>
</evidence>
<comment type="similarity">
    <text evidence="2 13">Belongs to the GHMP kinase family. Homoserine kinase subfamily.</text>
</comment>
<keyword evidence="17" id="KW-1185">Reference proteome</keyword>
<feature type="binding site" evidence="13">
    <location>
        <begin position="106"/>
        <end position="116"/>
    </location>
    <ligand>
        <name>ATP</name>
        <dbReference type="ChEBI" id="CHEBI:30616"/>
    </ligand>
</feature>
<comment type="function">
    <text evidence="12 13">Catalyzes the ATP-dependent phosphorylation of L-homoserine to L-homoserine phosphate.</text>
</comment>
<comment type="pathway">
    <text evidence="1 13">Amino-acid biosynthesis; L-threonine biosynthesis; L-threonine from L-aspartate: step 4/5.</text>
</comment>
<keyword evidence="8 13" id="KW-0547">Nucleotide-binding</keyword>
<dbReference type="NCBIfam" id="TIGR00191">
    <property type="entry name" value="thrB"/>
    <property type="match status" value="1"/>
</dbReference>
<dbReference type="GO" id="GO:0004413">
    <property type="term" value="F:homoserine kinase activity"/>
    <property type="evidence" value="ECO:0007669"/>
    <property type="project" value="UniProtKB-EC"/>
</dbReference>
<keyword evidence="9 13" id="KW-0418">Kinase</keyword>
<dbReference type="RefSeq" id="WP_373970397.1">
    <property type="nucleotide sequence ID" value="NZ_JBHDLJ010000001.1"/>
</dbReference>
<dbReference type="InterPro" id="IPR036554">
    <property type="entry name" value="GHMP_kinase_C_sf"/>
</dbReference>
<dbReference type="SUPFAM" id="SSF54211">
    <property type="entry name" value="Ribosomal protein S5 domain 2-like"/>
    <property type="match status" value="1"/>
</dbReference>
<dbReference type="InterPro" id="IPR006203">
    <property type="entry name" value="GHMP_knse_ATP-bd_CS"/>
</dbReference>
<keyword evidence="5 13" id="KW-0028">Amino-acid biosynthesis</keyword>
<name>A0ABV4UIE1_9MICC</name>
<dbReference type="HAMAP" id="MF_00384">
    <property type="entry name" value="Homoser_kinase"/>
    <property type="match status" value="1"/>
</dbReference>
<feature type="domain" description="GHMP kinase C-terminal" evidence="15">
    <location>
        <begin position="243"/>
        <end position="298"/>
    </location>
</feature>
<evidence type="ECO:0000313" key="16">
    <source>
        <dbReference type="EMBL" id="MFB0833234.1"/>
    </source>
</evidence>
<dbReference type="InterPro" id="IPR014721">
    <property type="entry name" value="Ribsml_uS5_D2-typ_fold_subgr"/>
</dbReference>
<dbReference type="PANTHER" id="PTHR20861:SF1">
    <property type="entry name" value="HOMOSERINE KINASE"/>
    <property type="match status" value="1"/>
</dbReference>
<feature type="domain" description="GHMP kinase N-terminal" evidence="14">
    <location>
        <begin position="84"/>
        <end position="164"/>
    </location>
</feature>
<evidence type="ECO:0000256" key="3">
    <source>
        <dbReference type="ARBA" id="ARBA00012078"/>
    </source>
</evidence>
<dbReference type="InterPro" id="IPR013750">
    <property type="entry name" value="GHMP_kinase_C_dom"/>
</dbReference>
<protein>
    <recommendedName>
        <fullName evidence="4 13">Homoserine kinase</fullName>
        <shortName evidence="13">HK</shortName>
        <shortName evidence="13">HSK</shortName>
        <ecNumber evidence="3 13">2.7.1.39</ecNumber>
    </recommendedName>
</protein>
<evidence type="ECO:0000259" key="15">
    <source>
        <dbReference type="Pfam" id="PF08544"/>
    </source>
</evidence>
<accession>A0ABV4UIE1</accession>
<dbReference type="InterPro" id="IPR006204">
    <property type="entry name" value="GHMP_kinase_N_dom"/>
</dbReference>
<evidence type="ECO:0000256" key="10">
    <source>
        <dbReference type="ARBA" id="ARBA00022840"/>
    </source>
</evidence>
<evidence type="ECO:0000256" key="12">
    <source>
        <dbReference type="ARBA" id="ARBA00049954"/>
    </source>
</evidence>
<reference evidence="16 17" key="1">
    <citation type="submission" date="2024-09" db="EMBL/GenBank/DDBJ databases">
        <authorList>
            <person name="Salinas-Garcia M.A."/>
            <person name="Prieme A."/>
        </authorList>
    </citation>
    <scope>NUCLEOTIDE SEQUENCE [LARGE SCALE GENOMIC DNA]</scope>
    <source>
        <strain evidence="16 17">DSM 21081</strain>
    </source>
</reference>
<dbReference type="PROSITE" id="PS00627">
    <property type="entry name" value="GHMP_KINASES_ATP"/>
    <property type="match status" value="1"/>
</dbReference>